<proteinExistence type="predicted"/>
<dbReference type="Proteomes" id="UP000544122">
    <property type="component" value="Unassembled WGS sequence"/>
</dbReference>
<comment type="caution">
    <text evidence="1">The sequence shown here is derived from an EMBL/GenBank/DDBJ whole genome shotgun (WGS) entry which is preliminary data.</text>
</comment>
<dbReference type="AlphaFoldDB" id="A0A7Y4GTI8"/>
<reference evidence="1 2" key="1">
    <citation type="submission" date="2020-03" db="EMBL/GenBank/DDBJ databases">
        <title>Bradyrhizobium diversity isolated from nodules of Indigofera sp.</title>
        <authorList>
            <person name="Klepa M."/>
            <person name="Helene L."/>
            <person name="Hungria M."/>
        </authorList>
    </citation>
    <scope>NUCLEOTIDE SEQUENCE [LARGE SCALE GENOMIC DNA]</scope>
    <source>
        <strain evidence="1 2">WSM 1791</strain>
    </source>
</reference>
<evidence type="ECO:0000313" key="1">
    <source>
        <dbReference type="EMBL" id="NOJ41482.1"/>
    </source>
</evidence>
<keyword evidence="2" id="KW-1185">Reference proteome</keyword>
<organism evidence="1 2">
    <name type="scientific">Bradyrhizobium australiense</name>
    <dbReference type="NCBI Taxonomy" id="2721161"/>
    <lineage>
        <taxon>Bacteria</taxon>
        <taxon>Pseudomonadati</taxon>
        <taxon>Pseudomonadota</taxon>
        <taxon>Alphaproteobacteria</taxon>
        <taxon>Hyphomicrobiales</taxon>
        <taxon>Nitrobacteraceae</taxon>
        <taxon>Bradyrhizobium</taxon>
    </lineage>
</organism>
<name>A0A7Y4GTI8_9BRAD</name>
<accession>A0A7Y4GTI8</accession>
<gene>
    <name evidence="1" type="ORF">HCN58_18050</name>
</gene>
<protein>
    <submittedName>
        <fullName evidence="1">Uncharacterized protein</fullName>
    </submittedName>
</protein>
<sequence>MSGSAARSKIETLSAAFLIRGLVGRGLRVTYAIAHAVKGARCRRRRTWSESSLRERRSGQW</sequence>
<dbReference type="RefSeq" id="WP_171580729.1">
    <property type="nucleotide sequence ID" value="NZ_JAAVLX010000005.1"/>
</dbReference>
<dbReference type="EMBL" id="JAAVLX010000005">
    <property type="protein sequence ID" value="NOJ41482.1"/>
    <property type="molecule type" value="Genomic_DNA"/>
</dbReference>
<evidence type="ECO:0000313" key="2">
    <source>
        <dbReference type="Proteomes" id="UP000544122"/>
    </source>
</evidence>